<evidence type="ECO:0000313" key="2">
    <source>
        <dbReference type="EMBL" id="MRX56603.1"/>
    </source>
</evidence>
<dbReference type="AlphaFoldDB" id="A0A6I2ML67"/>
<organism evidence="2 3">
    <name type="scientific">Metabacillus idriensis</name>
    <dbReference type="NCBI Taxonomy" id="324768"/>
    <lineage>
        <taxon>Bacteria</taxon>
        <taxon>Bacillati</taxon>
        <taxon>Bacillota</taxon>
        <taxon>Bacilli</taxon>
        <taxon>Bacillales</taxon>
        <taxon>Bacillaceae</taxon>
        <taxon>Metabacillus</taxon>
    </lineage>
</organism>
<dbReference type="RefSeq" id="WP_154319580.1">
    <property type="nucleotide sequence ID" value="NZ_CAJGAA010000012.1"/>
</dbReference>
<proteinExistence type="predicted"/>
<dbReference type="InterPro" id="IPR000086">
    <property type="entry name" value="NUDIX_hydrolase_dom"/>
</dbReference>
<comment type="caution">
    <text evidence="2">The sequence shown here is derived from an EMBL/GenBank/DDBJ whole genome shotgun (WGS) entry which is preliminary data.</text>
</comment>
<dbReference type="SUPFAM" id="SSF55811">
    <property type="entry name" value="Nudix"/>
    <property type="match status" value="1"/>
</dbReference>
<dbReference type="EMBL" id="WKKF01000014">
    <property type="protein sequence ID" value="MRX56603.1"/>
    <property type="molecule type" value="Genomic_DNA"/>
</dbReference>
<evidence type="ECO:0000259" key="1">
    <source>
        <dbReference type="PROSITE" id="PS51462"/>
    </source>
</evidence>
<dbReference type="Gene3D" id="3.90.79.10">
    <property type="entry name" value="Nucleoside Triphosphate Pyrophosphohydrolase"/>
    <property type="match status" value="1"/>
</dbReference>
<protein>
    <submittedName>
        <fullName evidence="2">NUDIX domain-containing protein</fullName>
    </submittedName>
</protein>
<name>A0A6I2ML67_9BACI</name>
<feature type="domain" description="Nudix hydrolase" evidence="1">
    <location>
        <begin position="1"/>
        <end position="132"/>
    </location>
</feature>
<dbReference type="Pfam" id="PF00293">
    <property type="entry name" value="NUDIX"/>
    <property type="match status" value="1"/>
</dbReference>
<reference evidence="2 3" key="1">
    <citation type="submission" date="2019-11" db="EMBL/GenBank/DDBJ databases">
        <title>Bacillus idriensis genome.</title>
        <authorList>
            <person name="Konopka E.N."/>
            <person name="Newman J.D."/>
        </authorList>
    </citation>
    <scope>NUCLEOTIDE SEQUENCE [LARGE SCALE GENOMIC DNA]</scope>
    <source>
        <strain evidence="2 3">DSM 19097</strain>
    </source>
</reference>
<dbReference type="InterPro" id="IPR015797">
    <property type="entry name" value="NUDIX_hydrolase-like_dom_sf"/>
</dbReference>
<accession>A0A6I2ML67</accession>
<dbReference type="PROSITE" id="PS51462">
    <property type="entry name" value="NUDIX"/>
    <property type="match status" value="1"/>
</dbReference>
<evidence type="ECO:0000313" key="3">
    <source>
        <dbReference type="Proteomes" id="UP000441585"/>
    </source>
</evidence>
<dbReference type="Proteomes" id="UP000441585">
    <property type="component" value="Unassembled WGS sequence"/>
</dbReference>
<gene>
    <name evidence="2" type="ORF">GJU41_21890</name>
</gene>
<sequence length="165" mass="18662">MAVAFLINEMGQILFLQKGANSSFLAGHLVPIGGHIEENEMSLPIEACIREIKEETGLNISDISNLKLRYIVMRIKDVREVRTQYVFFGEVKGAAKLTESEEGSLSWIDFDKIPKHNVSATTKEIVSHYKALDMPTEKVFVGAMKSNKGNPQITWSLLEDWERTY</sequence>
<keyword evidence="3" id="KW-1185">Reference proteome</keyword>